<organism evidence="1 2">
    <name type="scientific">Cytophaga hutchinsonii (strain ATCC 33406 / DSM 1761 / CIP 103989 / NBRC 15051 / NCIMB 9469 / D465)</name>
    <dbReference type="NCBI Taxonomy" id="269798"/>
    <lineage>
        <taxon>Bacteria</taxon>
        <taxon>Pseudomonadati</taxon>
        <taxon>Bacteroidota</taxon>
        <taxon>Cytophagia</taxon>
        <taxon>Cytophagales</taxon>
        <taxon>Cytophagaceae</taxon>
        <taxon>Cytophaga</taxon>
    </lineage>
</organism>
<sequence length="861" mass="99899">MLLMTMIQSIEDGRKEDGNRSIAEKIIKRLHDLDKTVENNQGRWAWELLQNAKDSIADLEHRKVSIQIELDEDNVEFRHNGVHFTEQDVRGVINQITSKEIEQGKQSKKTGRFGTGFLTTHLLSRIIQVKGVLETKNKDFYSFEFPLDREGKTTTQLIPKIENAWTEFHNSTKLINGHYNANDFNTSFLYKLNSIEQKRIARVGVEEFIKLIPFVLSFIPKVQQVDIIDNTLSRNITFENNQKESSQYVKVISQTLNGIKSEIHLLVISDNDVCIGCEIEKNEKGFRIKSLKDIPKIFCDFPLIGTEQFHFPVVINSFYFNPQTERDGVWLKGTDDDEVQENREIFESAIELFKILLNEVSHKPFFDLFNIVETRIPYTNEKYFDEYWYKQSIQKPLRESLIEARLIELEDENLEKMPLKKIWFPAKSYSEKVQTEIWKFTYDLFPNLVPKKSHSIYWSESSWEEWNKLTYVVLASTVATQENIAKLSETLRLENKDTYNWLNSFSDFLLAEESNQILFEKHLITPNQKGIFKKKSDLYIDEIEDSTLINILKLLGEDWMDELLSKKVLFGNYVPKTKKNIALRITEKLNDKIKSSNIVEDNFVKAISLLSEWFENNKEVGKEHFSELYRRRAELFMNTIEDKDSLYKVMRSKTDLAQLSKVAQAIDSNPQLLKNIEKAEELSNLLTQFNVNDISELKRMLLLAQERNVIDIKSEITEDDLIGLGVTSIEELEVALKDKNLSLMFTHTSTPNVDMFLSVQKLISRAKDNIIDHLQTLPDYDCSELEVLANTVLGGIKKDGLLIHIVIRPSDNGKVIVYYSSEKDTLDYANAELWIDNGIEVPRHLTLGKILKNTGINKIPV</sequence>
<accession>A0A6N4SUK4</accession>
<reference evidence="1 2" key="1">
    <citation type="journal article" date="2007" name="Appl. Environ. Microbiol.">
        <title>Genome sequence of the cellulolytic gliding bacterium Cytophaga hutchinsonii.</title>
        <authorList>
            <person name="Xie G."/>
            <person name="Bruce D.C."/>
            <person name="Challacombe J.F."/>
            <person name="Chertkov O."/>
            <person name="Detter J.C."/>
            <person name="Gilna P."/>
            <person name="Han C.S."/>
            <person name="Lucas S."/>
            <person name="Misra M."/>
            <person name="Myers G.L."/>
            <person name="Richardson P."/>
            <person name="Tapia R."/>
            <person name="Thayer N."/>
            <person name="Thompson L.S."/>
            <person name="Brettin T.S."/>
            <person name="Henrissat B."/>
            <person name="Wilson D.B."/>
            <person name="McBride M.J."/>
        </authorList>
    </citation>
    <scope>NUCLEOTIDE SEQUENCE [LARGE SCALE GENOMIC DNA]</scope>
    <source>
        <strain evidence="2">ATCC 33406 / DSM 1761 / CIP 103989 / NBRC 15051 / NCIMB 9469 / D465</strain>
    </source>
</reference>
<evidence type="ECO:0000313" key="2">
    <source>
        <dbReference type="Proteomes" id="UP000001822"/>
    </source>
</evidence>
<dbReference type="NCBIfam" id="NF047352">
    <property type="entry name" value="P_loop_sacsin"/>
    <property type="match status" value="1"/>
</dbReference>
<evidence type="ECO:0000313" key="1">
    <source>
        <dbReference type="EMBL" id="ABG60190.1"/>
    </source>
</evidence>
<dbReference type="EMBL" id="CP000383">
    <property type="protein sequence ID" value="ABG60190.1"/>
    <property type="molecule type" value="Genomic_DNA"/>
</dbReference>
<dbReference type="InterPro" id="IPR036890">
    <property type="entry name" value="HATPase_C_sf"/>
</dbReference>
<name>A0A6N4SUK4_CYTH3</name>
<gene>
    <name evidence="1" type="ordered locus">CHU_2948</name>
</gene>
<dbReference type="Proteomes" id="UP000001822">
    <property type="component" value="Chromosome"/>
</dbReference>
<dbReference type="SUPFAM" id="SSF55874">
    <property type="entry name" value="ATPase domain of HSP90 chaperone/DNA topoisomerase II/histidine kinase"/>
    <property type="match status" value="1"/>
</dbReference>
<evidence type="ECO:0008006" key="3">
    <source>
        <dbReference type="Google" id="ProtNLM"/>
    </source>
</evidence>
<proteinExistence type="predicted"/>
<protein>
    <recommendedName>
        <fullName evidence="3">ATP-binding protein</fullName>
    </recommendedName>
</protein>
<dbReference type="AlphaFoldDB" id="A0A6N4SUK4"/>
<dbReference type="KEGG" id="chu:CHU_2948"/>
<keyword evidence="2" id="KW-1185">Reference proteome</keyword>
<dbReference type="Gene3D" id="3.30.565.10">
    <property type="entry name" value="Histidine kinase-like ATPase, C-terminal domain"/>
    <property type="match status" value="1"/>
</dbReference>